<keyword evidence="1" id="KW-1133">Transmembrane helix</keyword>
<reference evidence="3" key="1">
    <citation type="submission" date="2014-03" db="EMBL/GenBank/DDBJ databases">
        <authorList>
            <person name="Aksoy S."/>
            <person name="Warren W."/>
            <person name="Wilson R.K."/>
        </authorList>
    </citation>
    <scope>NUCLEOTIDE SEQUENCE [LARGE SCALE GENOMIC DNA]</scope>
    <source>
        <strain evidence="3">IAEA</strain>
    </source>
</reference>
<dbReference type="VEuPathDB" id="VectorBase:GBRI001998"/>
<evidence type="ECO:0000256" key="1">
    <source>
        <dbReference type="SAM" id="Phobius"/>
    </source>
</evidence>
<accession>A0A1A9W0K0</accession>
<keyword evidence="3" id="KW-1185">Reference proteome</keyword>
<keyword evidence="1" id="KW-0812">Transmembrane</keyword>
<organism evidence="2 3">
    <name type="scientific">Glossina brevipalpis</name>
    <dbReference type="NCBI Taxonomy" id="37001"/>
    <lineage>
        <taxon>Eukaryota</taxon>
        <taxon>Metazoa</taxon>
        <taxon>Ecdysozoa</taxon>
        <taxon>Arthropoda</taxon>
        <taxon>Hexapoda</taxon>
        <taxon>Insecta</taxon>
        <taxon>Pterygota</taxon>
        <taxon>Neoptera</taxon>
        <taxon>Endopterygota</taxon>
        <taxon>Diptera</taxon>
        <taxon>Brachycera</taxon>
        <taxon>Muscomorpha</taxon>
        <taxon>Hippoboscoidea</taxon>
        <taxon>Glossinidae</taxon>
        <taxon>Glossina</taxon>
    </lineage>
</organism>
<feature type="transmembrane region" description="Helical" evidence="1">
    <location>
        <begin position="47"/>
        <end position="68"/>
    </location>
</feature>
<reference evidence="2" key="2">
    <citation type="submission" date="2020-05" db="UniProtKB">
        <authorList>
            <consortium name="EnsemblMetazoa"/>
        </authorList>
    </citation>
    <scope>IDENTIFICATION</scope>
    <source>
        <strain evidence="2">IAEA</strain>
    </source>
</reference>
<dbReference type="Proteomes" id="UP000091820">
    <property type="component" value="Unassembled WGS sequence"/>
</dbReference>
<evidence type="ECO:0000313" key="3">
    <source>
        <dbReference type="Proteomes" id="UP000091820"/>
    </source>
</evidence>
<sequence length="167" mass="17988">MNAITTTMIIKNSNGNNNMLQGTNHLLINSWCPKMNQYLNSDHRFKILMSLSVSLIKAILCFLCPLLLLETECRTEFEVEAVLELKAAIPVNVSGVFKISSVLVAAADKRFLGDRDLGDFEVFVHSSVVIPVCELTVGFLKTKAKGSSCSCGSTTSAGALCSVVTPG</sequence>
<dbReference type="AlphaFoldDB" id="A0A1A9W0K0"/>
<evidence type="ECO:0000313" key="2">
    <source>
        <dbReference type="EnsemblMetazoa" id="GBRI001998-PA"/>
    </source>
</evidence>
<keyword evidence="1" id="KW-0472">Membrane</keyword>
<dbReference type="EnsemblMetazoa" id="GBRI001998-RA">
    <property type="protein sequence ID" value="GBRI001998-PA"/>
    <property type="gene ID" value="GBRI001998"/>
</dbReference>
<name>A0A1A9W0K0_9MUSC</name>
<proteinExistence type="predicted"/>
<protein>
    <submittedName>
        <fullName evidence="2">Uncharacterized protein</fullName>
    </submittedName>
</protein>